<evidence type="ECO:0000313" key="2">
    <source>
        <dbReference type="EMBL" id="PTL39688.1"/>
    </source>
</evidence>
<keyword evidence="1" id="KW-0472">Membrane</keyword>
<dbReference type="OrthoDB" id="9909774at2"/>
<dbReference type="EMBL" id="PZJJ01000005">
    <property type="protein sequence ID" value="PTL39688.1"/>
    <property type="molecule type" value="Genomic_DNA"/>
</dbReference>
<keyword evidence="3" id="KW-1185">Reference proteome</keyword>
<protein>
    <recommendedName>
        <fullName evidence="4">DUF3953 domain-containing protein</fullName>
    </recommendedName>
</protein>
<dbReference type="Proteomes" id="UP000240509">
    <property type="component" value="Unassembled WGS sequence"/>
</dbReference>
<reference evidence="2 3" key="1">
    <citation type="submission" date="2018-03" db="EMBL/GenBank/DDBJ databases">
        <title>Alkalicoccus saliphilus sp. nov., isolated from a mineral pool.</title>
        <authorList>
            <person name="Zhao B."/>
        </authorList>
    </citation>
    <scope>NUCLEOTIDE SEQUENCE [LARGE SCALE GENOMIC DNA]</scope>
    <source>
        <strain evidence="2 3">6AG</strain>
    </source>
</reference>
<keyword evidence="1" id="KW-0812">Transmembrane</keyword>
<organism evidence="2 3">
    <name type="scientific">Alkalicoccus saliphilus</name>
    <dbReference type="NCBI Taxonomy" id="200989"/>
    <lineage>
        <taxon>Bacteria</taxon>
        <taxon>Bacillati</taxon>
        <taxon>Bacillota</taxon>
        <taxon>Bacilli</taxon>
        <taxon>Bacillales</taxon>
        <taxon>Bacillaceae</taxon>
        <taxon>Alkalicoccus</taxon>
    </lineage>
</organism>
<dbReference type="AlphaFoldDB" id="A0A2T4U8F5"/>
<name>A0A2T4U8F5_9BACI</name>
<proteinExistence type="predicted"/>
<feature type="transmembrane region" description="Helical" evidence="1">
    <location>
        <begin position="54"/>
        <end position="73"/>
    </location>
</feature>
<sequence length="79" mass="8750">MLTIVTRITAVLLVIMIITAFSTSLINSTVFYYITGPVLFLFGIDEYFRSKGFYSFFLLGGGIFITLFTLFGIQSAGSL</sequence>
<feature type="transmembrane region" description="Helical" evidence="1">
    <location>
        <begin position="12"/>
        <end position="34"/>
    </location>
</feature>
<evidence type="ECO:0000256" key="1">
    <source>
        <dbReference type="SAM" id="Phobius"/>
    </source>
</evidence>
<comment type="caution">
    <text evidence="2">The sequence shown here is derived from an EMBL/GenBank/DDBJ whole genome shotgun (WGS) entry which is preliminary data.</text>
</comment>
<dbReference type="RefSeq" id="WP_107583944.1">
    <property type="nucleotide sequence ID" value="NZ_PZJJ01000005.1"/>
</dbReference>
<evidence type="ECO:0008006" key="4">
    <source>
        <dbReference type="Google" id="ProtNLM"/>
    </source>
</evidence>
<evidence type="ECO:0000313" key="3">
    <source>
        <dbReference type="Proteomes" id="UP000240509"/>
    </source>
</evidence>
<gene>
    <name evidence="2" type="ORF">C6Y45_05060</name>
</gene>
<accession>A0A2T4U8F5</accession>
<keyword evidence="1" id="KW-1133">Transmembrane helix</keyword>